<evidence type="ECO:0000259" key="5">
    <source>
        <dbReference type="Pfam" id="PF04055"/>
    </source>
</evidence>
<evidence type="ECO:0000313" key="7">
    <source>
        <dbReference type="EMBL" id="BBD73090.1"/>
    </source>
</evidence>
<dbReference type="InterPro" id="IPR013785">
    <property type="entry name" value="Aldolase_TIM"/>
</dbReference>
<dbReference type="InterPro" id="IPR022563">
    <property type="entry name" value="DUF3463"/>
</dbReference>
<keyword evidence="2" id="KW-0479">Metal-binding</keyword>
<dbReference type="InterPro" id="IPR007197">
    <property type="entry name" value="rSAM"/>
</dbReference>
<proteinExistence type="predicted"/>
<gene>
    <name evidence="7" type="ORF">HS1genome_1479</name>
</gene>
<dbReference type="GO" id="GO:0046872">
    <property type="term" value="F:metal ion binding"/>
    <property type="evidence" value="ECO:0007669"/>
    <property type="project" value="UniProtKB-KW"/>
</dbReference>
<keyword evidence="1" id="KW-0949">S-adenosyl-L-methionine</keyword>
<name>A0A348B4I8_9CREN</name>
<dbReference type="Pfam" id="PF11946">
    <property type="entry name" value="DUF3463"/>
    <property type="match status" value="1"/>
</dbReference>
<dbReference type="Gene3D" id="3.20.20.70">
    <property type="entry name" value="Aldolase class I"/>
    <property type="match status" value="1"/>
</dbReference>
<reference evidence="8" key="1">
    <citation type="submission" date="2018-04" db="EMBL/GenBank/DDBJ databases">
        <title>Complete genome sequence of Sulfodiicoccus acidiphilus strain HS-1.</title>
        <authorList>
            <person name="Sakai H.D."/>
            <person name="Kurosawa N."/>
        </authorList>
    </citation>
    <scope>NUCLEOTIDE SEQUENCE [LARGE SCALE GENOMIC DNA]</scope>
    <source>
        <strain evidence="8">HS-1</strain>
    </source>
</reference>
<dbReference type="NCBIfam" id="TIGR03961">
    <property type="entry name" value="rSAM_PTO1314"/>
    <property type="match status" value="1"/>
</dbReference>
<protein>
    <submittedName>
        <fullName evidence="7">Uncharacterized protein</fullName>
    </submittedName>
</protein>
<dbReference type="KEGG" id="sacd:HS1genome_1479"/>
<dbReference type="GO" id="GO:0006783">
    <property type="term" value="P:heme biosynthetic process"/>
    <property type="evidence" value="ECO:0007669"/>
    <property type="project" value="TreeGrafter"/>
</dbReference>
<sequence>MRESHERFHTSLVTNGVMLKERFPEVRRYLENLFVSLDGIGEVHDKIRGVEGAFKKTVEGIRMAKDYVETTVNVTLGSDNLHQATEMVRLVEELGVSVSFQVAYDYSTAEKMSPEKERLREVLTALLRMKLEGAPIVNSKEYFEAILSSWYGGKPWTCKPWLTINVDPQGRIVSPCYVLNEYRGEARAWEVDIEQLWNSYDWSKYETCNRCGLTCYLEPSLFDWRNLSMVKERILSNAFDYLFNVVQEPVRVVGSVVR</sequence>
<keyword evidence="3" id="KW-0408">Iron</keyword>
<accession>A0A348B4I8</accession>
<evidence type="ECO:0000256" key="2">
    <source>
        <dbReference type="ARBA" id="ARBA00022723"/>
    </source>
</evidence>
<dbReference type="GO" id="GO:0003824">
    <property type="term" value="F:catalytic activity"/>
    <property type="evidence" value="ECO:0007669"/>
    <property type="project" value="InterPro"/>
</dbReference>
<dbReference type="InterPro" id="IPR050377">
    <property type="entry name" value="Radical_SAM_PqqE_MftC-like"/>
</dbReference>
<evidence type="ECO:0000256" key="4">
    <source>
        <dbReference type="ARBA" id="ARBA00023014"/>
    </source>
</evidence>
<feature type="domain" description="DUF3463" evidence="6">
    <location>
        <begin position="100"/>
        <end position="232"/>
    </location>
</feature>
<dbReference type="GO" id="GO:0051536">
    <property type="term" value="F:iron-sulfur cluster binding"/>
    <property type="evidence" value="ECO:0007669"/>
    <property type="project" value="UniProtKB-KW"/>
</dbReference>
<dbReference type="PANTHER" id="PTHR11228:SF7">
    <property type="entry name" value="PQQA PEPTIDE CYCLASE"/>
    <property type="match status" value="1"/>
</dbReference>
<dbReference type="InterPro" id="IPR058240">
    <property type="entry name" value="rSAM_sf"/>
</dbReference>
<dbReference type="Pfam" id="PF04055">
    <property type="entry name" value="Radical_SAM"/>
    <property type="match status" value="1"/>
</dbReference>
<evidence type="ECO:0000256" key="1">
    <source>
        <dbReference type="ARBA" id="ARBA00022691"/>
    </source>
</evidence>
<organism evidence="7 8">
    <name type="scientific">Sulfodiicoccus acidiphilus</name>
    <dbReference type="NCBI Taxonomy" id="1670455"/>
    <lineage>
        <taxon>Archaea</taxon>
        <taxon>Thermoproteota</taxon>
        <taxon>Thermoprotei</taxon>
        <taxon>Sulfolobales</taxon>
        <taxon>Sulfolobaceae</taxon>
        <taxon>Sulfodiicoccus</taxon>
    </lineage>
</organism>
<dbReference type="PANTHER" id="PTHR11228">
    <property type="entry name" value="RADICAL SAM DOMAIN PROTEIN"/>
    <property type="match status" value="1"/>
</dbReference>
<keyword evidence="8" id="KW-1185">Reference proteome</keyword>
<dbReference type="InterPro" id="IPR023863">
    <property type="entry name" value="rSAM_PTO1314"/>
</dbReference>
<evidence type="ECO:0000256" key="3">
    <source>
        <dbReference type="ARBA" id="ARBA00023004"/>
    </source>
</evidence>
<dbReference type="AlphaFoldDB" id="A0A348B4I8"/>
<keyword evidence="4" id="KW-0411">Iron-sulfur</keyword>
<feature type="domain" description="Radical SAM core" evidence="5">
    <location>
        <begin position="6"/>
        <end position="90"/>
    </location>
</feature>
<dbReference type="EMBL" id="AP018553">
    <property type="protein sequence ID" value="BBD73090.1"/>
    <property type="molecule type" value="Genomic_DNA"/>
</dbReference>
<dbReference type="SUPFAM" id="SSF102114">
    <property type="entry name" value="Radical SAM enzymes"/>
    <property type="match status" value="1"/>
</dbReference>
<dbReference type="Proteomes" id="UP000276741">
    <property type="component" value="Chromosome"/>
</dbReference>
<evidence type="ECO:0000259" key="6">
    <source>
        <dbReference type="Pfam" id="PF11946"/>
    </source>
</evidence>
<evidence type="ECO:0000313" key="8">
    <source>
        <dbReference type="Proteomes" id="UP000276741"/>
    </source>
</evidence>